<organism evidence="8 9">
    <name type="scientific">Phlebiopsis gigantea (strain 11061_1 CR5-6)</name>
    <name type="common">White-rot fungus</name>
    <name type="synonym">Peniophora gigantea</name>
    <dbReference type="NCBI Taxonomy" id="745531"/>
    <lineage>
        <taxon>Eukaryota</taxon>
        <taxon>Fungi</taxon>
        <taxon>Dikarya</taxon>
        <taxon>Basidiomycota</taxon>
        <taxon>Agaricomycotina</taxon>
        <taxon>Agaricomycetes</taxon>
        <taxon>Polyporales</taxon>
        <taxon>Phanerochaetaceae</taxon>
        <taxon>Phlebiopsis</taxon>
    </lineage>
</organism>
<dbReference type="InterPro" id="IPR002893">
    <property type="entry name" value="Znf_MYND"/>
</dbReference>
<keyword evidence="9" id="KW-1185">Reference proteome</keyword>
<reference evidence="8 9" key="1">
    <citation type="journal article" date="2014" name="PLoS Genet.">
        <title>Analysis of the Phlebiopsis gigantea genome, transcriptome and secretome provides insight into its pioneer colonization strategies of wood.</title>
        <authorList>
            <person name="Hori C."/>
            <person name="Ishida T."/>
            <person name="Igarashi K."/>
            <person name="Samejima M."/>
            <person name="Suzuki H."/>
            <person name="Master E."/>
            <person name="Ferreira P."/>
            <person name="Ruiz-Duenas F.J."/>
            <person name="Held B."/>
            <person name="Canessa P."/>
            <person name="Larrondo L.F."/>
            <person name="Schmoll M."/>
            <person name="Druzhinina I.S."/>
            <person name="Kubicek C.P."/>
            <person name="Gaskell J.A."/>
            <person name="Kersten P."/>
            <person name="St John F."/>
            <person name="Glasner J."/>
            <person name="Sabat G."/>
            <person name="Splinter BonDurant S."/>
            <person name="Syed K."/>
            <person name="Yadav J."/>
            <person name="Mgbeahuruike A.C."/>
            <person name="Kovalchuk A."/>
            <person name="Asiegbu F.O."/>
            <person name="Lackner G."/>
            <person name="Hoffmeister D."/>
            <person name="Rencoret J."/>
            <person name="Gutierrez A."/>
            <person name="Sun H."/>
            <person name="Lindquist E."/>
            <person name="Barry K."/>
            <person name="Riley R."/>
            <person name="Grigoriev I.V."/>
            <person name="Henrissat B."/>
            <person name="Kues U."/>
            <person name="Berka R.M."/>
            <person name="Martinez A.T."/>
            <person name="Covert S.F."/>
            <person name="Blanchette R.A."/>
            <person name="Cullen D."/>
        </authorList>
    </citation>
    <scope>NUCLEOTIDE SEQUENCE [LARGE SCALE GENOMIC DNA]</scope>
    <source>
        <strain evidence="8 9">11061_1 CR5-6</strain>
    </source>
</reference>
<name>A0A0C3NQE7_PHLG1</name>
<feature type="domain" description="MYND-type" evidence="7">
    <location>
        <begin position="294"/>
        <end position="344"/>
    </location>
</feature>
<accession>A0A0C3NQE7</accession>
<evidence type="ECO:0000259" key="6">
    <source>
        <dbReference type="PROSITE" id="PS50103"/>
    </source>
</evidence>
<dbReference type="Pfam" id="PF01753">
    <property type="entry name" value="zf-MYND"/>
    <property type="match status" value="1"/>
</dbReference>
<dbReference type="SUPFAM" id="SSF144232">
    <property type="entry name" value="HIT/MYND zinc finger-like"/>
    <property type="match status" value="1"/>
</dbReference>
<feature type="domain" description="C3H1-type" evidence="6">
    <location>
        <begin position="175"/>
        <end position="202"/>
    </location>
</feature>
<keyword evidence="2 4" id="KW-0863">Zinc-finger</keyword>
<proteinExistence type="predicted"/>
<dbReference type="STRING" id="745531.A0A0C3NQE7"/>
<keyword evidence="3 5" id="KW-0862">Zinc</keyword>
<feature type="non-terminal residue" evidence="8">
    <location>
        <position position="1"/>
    </location>
</feature>
<dbReference type="Proteomes" id="UP000053257">
    <property type="component" value="Unassembled WGS sequence"/>
</dbReference>
<sequence>MALSSTTMSEHPPSQTQWANCGRFVQQTSLDRMRQKAVYAQGQKQAALALERFHYLRAAATGAFALTDVPPDFAHGQIFARKGVVFAAYGEARLPPVLGVKLHPRADGTVHPEDLALYVRGFRASWKAREGGVLYCVGEGREFWNMVLNYHSPAATTGHKPWDRLFAAVKRGDADKSLVPCMFFAREIGCLDPDCPFKHDREACVRDREKVLDKRRSALGKPSARSIALRQRRAIREHQASGRQVVPVSRVEPLSSDDVIALVLADEYDEEDEVDPEIHRIFEESSHIRKICSNPNCLATKMKKGAGGEENSPKMLQCSRCTVATYCSKKCQTADWKRHKQQPCKAFEEIVADDDLWNEFGQLKGTSRVPINGE</sequence>
<dbReference type="Gene3D" id="6.10.140.2220">
    <property type="match status" value="1"/>
</dbReference>
<evidence type="ECO:0000256" key="4">
    <source>
        <dbReference type="PROSITE-ProRule" id="PRU00134"/>
    </source>
</evidence>
<evidence type="ECO:0000256" key="1">
    <source>
        <dbReference type="ARBA" id="ARBA00022723"/>
    </source>
</evidence>
<keyword evidence="1 5" id="KW-0479">Metal-binding</keyword>
<dbReference type="PROSITE" id="PS50865">
    <property type="entry name" value="ZF_MYND_2"/>
    <property type="match status" value="1"/>
</dbReference>
<evidence type="ECO:0008006" key="10">
    <source>
        <dbReference type="Google" id="ProtNLM"/>
    </source>
</evidence>
<dbReference type="OrthoDB" id="341421at2759"/>
<evidence type="ECO:0000259" key="7">
    <source>
        <dbReference type="PROSITE" id="PS50865"/>
    </source>
</evidence>
<dbReference type="EMBL" id="KN840498">
    <property type="protein sequence ID" value="KIP07374.1"/>
    <property type="molecule type" value="Genomic_DNA"/>
</dbReference>
<dbReference type="InterPro" id="IPR000571">
    <property type="entry name" value="Znf_CCCH"/>
</dbReference>
<dbReference type="AlphaFoldDB" id="A0A0C3NQE7"/>
<gene>
    <name evidence="8" type="ORF">PHLGIDRAFT_127666</name>
</gene>
<evidence type="ECO:0000313" key="8">
    <source>
        <dbReference type="EMBL" id="KIP07374.1"/>
    </source>
</evidence>
<evidence type="ECO:0000256" key="5">
    <source>
        <dbReference type="PROSITE-ProRule" id="PRU00723"/>
    </source>
</evidence>
<dbReference type="HOGENOM" id="CLU_776366_0_0_1"/>
<evidence type="ECO:0000256" key="3">
    <source>
        <dbReference type="ARBA" id="ARBA00022833"/>
    </source>
</evidence>
<dbReference type="GO" id="GO:0008270">
    <property type="term" value="F:zinc ion binding"/>
    <property type="evidence" value="ECO:0007669"/>
    <property type="project" value="UniProtKB-KW"/>
</dbReference>
<evidence type="ECO:0000256" key="2">
    <source>
        <dbReference type="ARBA" id="ARBA00022771"/>
    </source>
</evidence>
<evidence type="ECO:0000313" key="9">
    <source>
        <dbReference type="Proteomes" id="UP000053257"/>
    </source>
</evidence>
<feature type="zinc finger region" description="C3H1-type" evidence="5">
    <location>
        <begin position="175"/>
        <end position="202"/>
    </location>
</feature>
<protein>
    <recommendedName>
        <fullName evidence="10">MYND-type domain-containing protein</fullName>
    </recommendedName>
</protein>
<dbReference type="PROSITE" id="PS50103">
    <property type="entry name" value="ZF_C3H1"/>
    <property type="match status" value="1"/>
</dbReference>